<organism evidence="2 3">
    <name type="scientific">Schizophyllum amplum</name>
    <dbReference type="NCBI Taxonomy" id="97359"/>
    <lineage>
        <taxon>Eukaryota</taxon>
        <taxon>Fungi</taxon>
        <taxon>Dikarya</taxon>
        <taxon>Basidiomycota</taxon>
        <taxon>Agaricomycotina</taxon>
        <taxon>Agaricomycetes</taxon>
        <taxon>Agaricomycetidae</taxon>
        <taxon>Agaricales</taxon>
        <taxon>Schizophyllaceae</taxon>
        <taxon>Schizophyllum</taxon>
    </lineage>
</organism>
<dbReference type="Proteomes" id="UP000320762">
    <property type="component" value="Unassembled WGS sequence"/>
</dbReference>
<protein>
    <recommendedName>
        <fullName evidence="4">BTB domain-containing protein</fullName>
    </recommendedName>
</protein>
<accession>A0A550CQW0</accession>
<proteinExistence type="predicted"/>
<comment type="caution">
    <text evidence="2">The sequence shown here is derived from an EMBL/GenBank/DDBJ whole genome shotgun (WGS) entry which is preliminary data.</text>
</comment>
<evidence type="ECO:0000313" key="3">
    <source>
        <dbReference type="Proteomes" id="UP000320762"/>
    </source>
</evidence>
<name>A0A550CQW0_9AGAR</name>
<evidence type="ECO:0000313" key="2">
    <source>
        <dbReference type="EMBL" id="TRM67177.1"/>
    </source>
</evidence>
<gene>
    <name evidence="2" type="ORF">BD626DRAFT_484978</name>
</gene>
<dbReference type="AlphaFoldDB" id="A0A550CQW0"/>
<evidence type="ECO:0000256" key="1">
    <source>
        <dbReference type="SAM" id="MobiDB-lite"/>
    </source>
</evidence>
<feature type="region of interest" description="Disordered" evidence="1">
    <location>
        <begin position="324"/>
        <end position="402"/>
    </location>
</feature>
<feature type="compositionally biased region" description="Low complexity" evidence="1">
    <location>
        <begin position="375"/>
        <end position="402"/>
    </location>
</feature>
<dbReference type="EMBL" id="VDMD01000003">
    <property type="protein sequence ID" value="TRM67177.1"/>
    <property type="molecule type" value="Genomic_DNA"/>
</dbReference>
<reference evidence="2 3" key="1">
    <citation type="journal article" date="2019" name="New Phytol.">
        <title>Comparative genomics reveals unique wood-decay strategies and fruiting body development in the Schizophyllaceae.</title>
        <authorList>
            <person name="Almasi E."/>
            <person name="Sahu N."/>
            <person name="Krizsan K."/>
            <person name="Balint B."/>
            <person name="Kovacs G.M."/>
            <person name="Kiss B."/>
            <person name="Cseklye J."/>
            <person name="Drula E."/>
            <person name="Henrissat B."/>
            <person name="Nagy I."/>
            <person name="Chovatia M."/>
            <person name="Adam C."/>
            <person name="LaButti K."/>
            <person name="Lipzen A."/>
            <person name="Riley R."/>
            <person name="Grigoriev I.V."/>
            <person name="Nagy L.G."/>
        </authorList>
    </citation>
    <scope>NUCLEOTIDE SEQUENCE [LARGE SCALE GENOMIC DNA]</scope>
    <source>
        <strain evidence="2 3">NL-1724</strain>
    </source>
</reference>
<feature type="compositionally biased region" description="Low complexity" evidence="1">
    <location>
        <begin position="460"/>
        <end position="473"/>
    </location>
</feature>
<feature type="region of interest" description="Disordered" evidence="1">
    <location>
        <begin position="459"/>
        <end position="483"/>
    </location>
</feature>
<evidence type="ECO:0008006" key="4">
    <source>
        <dbReference type="Google" id="ProtNLM"/>
    </source>
</evidence>
<feature type="compositionally biased region" description="Polar residues" evidence="1">
    <location>
        <begin position="357"/>
        <end position="367"/>
    </location>
</feature>
<keyword evidence="3" id="KW-1185">Reference proteome</keyword>
<sequence>MPLTRTPSLESICSTASARSYTTAMSSVASSPDTEKHKLYYFSDGNLELELFWSFDRRTVYNLHRTVVERLCPALLQDIPFGTSKRSLQCHPSDFDALVSLMYPRAIGDIQVMIPSQWWSIVRLAERFSMGSLLAVAIQRLGAFGSHGYDVLMACHLRDFDKIVSAVLAICKEPKWSGVRDAELLDRYTLLKIFSIREQWRDAQRDAEPFDVARAVVDAGLATPAVSTGGYSDFVPAATSLSKGDPVLPIDSLAANPTELSHQHRSTAGCLPSPVLSGRGNVIDDKDHNALEADTDVSIIVEPEADQSATQDFEKTPAKNIKIGVEDASSSTPFPYIPDEDESDDKVSSESTVDVASQKSRSQTVFESSFMEPHAVAPPRSTSPAAPVASSPTRPSARLPMTSVASSLPISSSVTLPPLNPGRKPIWHIDDTFRFSSTYARLASHYTFVTIGVKGQTIVDSSSSSSTPSDAPAPDLPQQPRTPILRLDSKPRQVMSGASSCTSDAQQETSNVSTFSRKVYRYYAPCCGWKCCMVHRCAGTSANKGKSVLGYDNI</sequence>